<protein>
    <submittedName>
        <fullName evidence="3">Integrase</fullName>
    </submittedName>
</protein>
<feature type="domain" description="Tyr recombinase" evidence="2">
    <location>
        <begin position="14"/>
        <end position="216"/>
    </location>
</feature>
<gene>
    <name evidence="3" type="ORF">BBN63_08605</name>
</gene>
<dbReference type="AlphaFoldDB" id="A0A1U9R3S2"/>
<keyword evidence="1" id="KW-0233">DNA recombination</keyword>
<dbReference type="GO" id="GO:0006310">
    <property type="term" value="P:DNA recombination"/>
    <property type="evidence" value="ECO:0007669"/>
    <property type="project" value="UniProtKB-KW"/>
</dbReference>
<dbReference type="Gene3D" id="1.10.443.10">
    <property type="entry name" value="Intergrase catalytic core"/>
    <property type="match status" value="1"/>
</dbReference>
<evidence type="ECO:0000259" key="2">
    <source>
        <dbReference type="PROSITE" id="PS51898"/>
    </source>
</evidence>
<dbReference type="CDD" id="cd00397">
    <property type="entry name" value="DNA_BRE_C"/>
    <property type="match status" value="1"/>
</dbReference>
<dbReference type="KEGG" id="snw:BBN63_08605"/>
<dbReference type="SUPFAM" id="SSF56349">
    <property type="entry name" value="DNA breaking-rejoining enzymes"/>
    <property type="match status" value="1"/>
</dbReference>
<dbReference type="GO" id="GO:0015074">
    <property type="term" value="P:DNA integration"/>
    <property type="evidence" value="ECO:0007669"/>
    <property type="project" value="InterPro"/>
</dbReference>
<proteinExistence type="predicted"/>
<keyword evidence="4" id="KW-1185">Reference proteome</keyword>
<dbReference type="GO" id="GO:0003677">
    <property type="term" value="F:DNA binding"/>
    <property type="evidence" value="ECO:0007669"/>
    <property type="project" value="InterPro"/>
</dbReference>
<dbReference type="Proteomes" id="UP000189677">
    <property type="component" value="Chromosome"/>
</dbReference>
<dbReference type="PROSITE" id="PS51898">
    <property type="entry name" value="TYR_RECOMBINASE"/>
    <property type="match status" value="1"/>
</dbReference>
<accession>A0A1U9R3S2</accession>
<organism evidence="3 4">
    <name type="scientific">Streptomyces niveus</name>
    <name type="common">Streptomyces spheroides</name>
    <dbReference type="NCBI Taxonomy" id="193462"/>
    <lineage>
        <taxon>Bacteria</taxon>
        <taxon>Bacillati</taxon>
        <taxon>Actinomycetota</taxon>
        <taxon>Actinomycetes</taxon>
        <taxon>Kitasatosporales</taxon>
        <taxon>Streptomycetaceae</taxon>
        <taxon>Streptomyces</taxon>
    </lineage>
</organism>
<dbReference type="Pfam" id="PF00589">
    <property type="entry name" value="Phage_integrase"/>
    <property type="match status" value="1"/>
</dbReference>
<evidence type="ECO:0000313" key="4">
    <source>
        <dbReference type="Proteomes" id="UP000189677"/>
    </source>
</evidence>
<sequence length="387" mass="43682">MPTAGTPTVKARRPFPDPVARALADQTNLELLAGRYDPNNHGLRDAWETLVFTGRRANEVLKLRVDCITIHRRVPFLWHDQTKVGNLDEAIRIPETLYLRLQKRQQITLERFEDRHGRTPTPKERALLALFPSRSRNPKGTVPISYTFFHTGFSGWLEDLEIGTWVPHQARHTLATNLLKHGAGLHHIKKYLGQVSQRMAEHYAKVASSELDQVLERVWVGGPGSANPGQLLVSPAEGLTKAEAEAMAMDLARRSTPAEGGFCTFQPVVRGDACPWNMDCHNCDKFVMSGADLLYWHRKAEQWRTLAERAPDDATADYLHQVFEPTARAIDGLEKALAALGLLEEALALDLRRPQDYFHRLWSLAFRTSDLADAHDDDTSDFPEMTE</sequence>
<dbReference type="EMBL" id="CP018047">
    <property type="protein sequence ID" value="AQU70761.1"/>
    <property type="molecule type" value="Genomic_DNA"/>
</dbReference>
<dbReference type="InterPro" id="IPR002104">
    <property type="entry name" value="Integrase_catalytic"/>
</dbReference>
<name>A0A1U9R3S2_STRNV</name>
<evidence type="ECO:0000313" key="3">
    <source>
        <dbReference type="EMBL" id="AQU70761.1"/>
    </source>
</evidence>
<evidence type="ECO:0000256" key="1">
    <source>
        <dbReference type="ARBA" id="ARBA00023172"/>
    </source>
</evidence>
<dbReference type="InterPro" id="IPR011010">
    <property type="entry name" value="DNA_brk_join_enz"/>
</dbReference>
<reference evidence="3 4" key="1">
    <citation type="submission" date="2016-11" db="EMBL/GenBank/DDBJ databases">
        <title>Complete genome sequence of Streptomyces niveus SCSIO 3406.</title>
        <authorList>
            <person name="Zhu Q."/>
            <person name="Cheng W."/>
            <person name="Song Y."/>
            <person name="Li Q."/>
            <person name="Ju J."/>
        </authorList>
    </citation>
    <scope>NUCLEOTIDE SEQUENCE [LARGE SCALE GENOMIC DNA]</scope>
    <source>
        <strain evidence="3 4">SCSIO 3406</strain>
    </source>
</reference>
<dbReference type="InterPro" id="IPR013762">
    <property type="entry name" value="Integrase-like_cat_sf"/>
</dbReference>